<reference evidence="12" key="1">
    <citation type="submission" date="2019-04" db="EMBL/GenBank/DDBJ databases">
        <title>Complete genome sequence of Sphingomonas sp. W1-2-3.</title>
        <authorList>
            <person name="Im W.T."/>
        </authorList>
    </citation>
    <scope>NUCLEOTIDE SEQUENCE [LARGE SCALE GENOMIC DNA]</scope>
    <source>
        <strain evidence="12">W1-2-3</strain>
    </source>
</reference>
<comment type="similarity">
    <text evidence="2 10">Belongs to the FliR/MopE/SpaR family.</text>
</comment>
<evidence type="ECO:0000256" key="1">
    <source>
        <dbReference type="ARBA" id="ARBA00002578"/>
    </source>
</evidence>
<dbReference type="GO" id="GO:0005886">
    <property type="term" value="C:plasma membrane"/>
    <property type="evidence" value="ECO:0007669"/>
    <property type="project" value="UniProtKB-SubCell"/>
</dbReference>
<comment type="subcellular location">
    <subcellularLocation>
        <location evidence="10">Cell membrane</location>
        <topology evidence="10">Multi-pass membrane protein</topology>
    </subcellularLocation>
    <subcellularLocation>
        <location evidence="10">Bacterial flagellum basal body</location>
    </subcellularLocation>
</comment>
<evidence type="ECO:0000256" key="8">
    <source>
        <dbReference type="ARBA" id="ARBA00023143"/>
    </source>
</evidence>
<accession>A0A4D7CCB8</accession>
<evidence type="ECO:0000256" key="9">
    <source>
        <dbReference type="NCBIfam" id="TIGR01400"/>
    </source>
</evidence>
<evidence type="ECO:0000256" key="3">
    <source>
        <dbReference type="ARBA" id="ARBA00021717"/>
    </source>
</evidence>
<dbReference type="InterPro" id="IPR006303">
    <property type="entry name" value="FliR"/>
</dbReference>
<keyword evidence="8 10" id="KW-0975">Bacterial flagellum</keyword>
<dbReference type="NCBIfam" id="TIGR01400">
    <property type="entry name" value="fliR"/>
    <property type="match status" value="1"/>
</dbReference>
<keyword evidence="4 10" id="KW-1003">Cell membrane</keyword>
<keyword evidence="7 10" id="KW-0472">Membrane</keyword>
<protein>
    <recommendedName>
        <fullName evidence="3 9">Flagellar biosynthetic protein FliR</fullName>
    </recommendedName>
</protein>
<dbReference type="PANTHER" id="PTHR30065:SF8">
    <property type="entry name" value="FLAGELLAR BIOSYNTHETIC PROTEIN FLIR"/>
    <property type="match status" value="1"/>
</dbReference>
<evidence type="ECO:0000256" key="2">
    <source>
        <dbReference type="ARBA" id="ARBA00009772"/>
    </source>
</evidence>
<proteinExistence type="inferred from homology"/>
<keyword evidence="11" id="KW-0969">Cilium</keyword>
<dbReference type="InterPro" id="IPR002010">
    <property type="entry name" value="T3SS_IM_R"/>
</dbReference>
<dbReference type="GO" id="GO:0044780">
    <property type="term" value="P:bacterial-type flagellum assembly"/>
    <property type="evidence" value="ECO:0007669"/>
    <property type="project" value="UniProtKB-UniRule"/>
</dbReference>
<dbReference type="Pfam" id="PF01311">
    <property type="entry name" value="Bac_export_1"/>
    <property type="match status" value="1"/>
</dbReference>
<keyword evidence="6 10" id="KW-1133">Transmembrane helix</keyword>
<dbReference type="RefSeq" id="WP_222873148.1">
    <property type="nucleotide sequence ID" value="NZ_CP039704.1"/>
</dbReference>
<keyword evidence="11" id="KW-0966">Cell projection</keyword>
<dbReference type="KEGG" id="hgn:E6W36_14530"/>
<feature type="transmembrane region" description="Helical" evidence="10">
    <location>
        <begin position="38"/>
        <end position="58"/>
    </location>
</feature>
<evidence type="ECO:0000313" key="12">
    <source>
        <dbReference type="Proteomes" id="UP000298714"/>
    </source>
</evidence>
<evidence type="ECO:0000313" key="11">
    <source>
        <dbReference type="EMBL" id="QCI80282.1"/>
    </source>
</evidence>
<gene>
    <name evidence="11" type="primary">fliR</name>
    <name evidence="11" type="ORF">E6W36_14530</name>
</gene>
<evidence type="ECO:0000256" key="4">
    <source>
        <dbReference type="ARBA" id="ARBA00022475"/>
    </source>
</evidence>
<name>A0A4D7CCB8_9SPHN</name>
<feature type="transmembrane region" description="Helical" evidence="10">
    <location>
        <begin position="124"/>
        <end position="149"/>
    </location>
</feature>
<keyword evidence="12" id="KW-1185">Reference proteome</keyword>
<comment type="function">
    <text evidence="1 10">Role in flagellar biosynthesis.</text>
</comment>
<evidence type="ECO:0000256" key="5">
    <source>
        <dbReference type="ARBA" id="ARBA00022692"/>
    </source>
</evidence>
<dbReference type="PANTHER" id="PTHR30065">
    <property type="entry name" value="FLAGELLAR BIOSYNTHETIC PROTEIN FLIR"/>
    <property type="match status" value="1"/>
</dbReference>
<evidence type="ECO:0000256" key="6">
    <source>
        <dbReference type="ARBA" id="ARBA00022989"/>
    </source>
</evidence>
<feature type="transmembrane region" description="Helical" evidence="10">
    <location>
        <begin position="217"/>
        <end position="238"/>
    </location>
</feature>
<feature type="transmembrane region" description="Helical" evidence="10">
    <location>
        <begin position="6"/>
        <end position="26"/>
    </location>
</feature>
<sequence>MPEALTPQVIAYLLVFARVGSMLMVMPVLGDEQVPARVRLIMALAICFVILPVIMLNLPPTPATATALLGQLVSEILLGIALGGGARIMFNALSVAGSVIALQSGLASASILDPSLGGQTVVVARFMGMIGMIMILATNTHHLLLAALVRSYSLFAPAPLPAGDFAMMAIRLVSQCFALGIQISAPFLLYGLLFNVGLGLMARLAPTMQVFFIAQPLSILLSFMLLLVLIGTMMTVFIDRYADALRPILGG</sequence>
<evidence type="ECO:0000256" key="10">
    <source>
        <dbReference type="RuleBase" id="RU362071"/>
    </source>
</evidence>
<feature type="transmembrane region" description="Helical" evidence="10">
    <location>
        <begin position="90"/>
        <end position="112"/>
    </location>
</feature>
<organism evidence="11 12">
    <name type="scientific">Hankyongella ginsenosidimutans</name>
    <dbReference type="NCBI Taxonomy" id="1763828"/>
    <lineage>
        <taxon>Bacteria</taxon>
        <taxon>Pseudomonadati</taxon>
        <taxon>Pseudomonadota</taxon>
        <taxon>Alphaproteobacteria</taxon>
        <taxon>Sphingomonadales</taxon>
        <taxon>Sphingomonadaceae</taxon>
        <taxon>Hankyongella</taxon>
    </lineage>
</organism>
<dbReference type="EMBL" id="CP039704">
    <property type="protein sequence ID" value="QCI80282.1"/>
    <property type="molecule type" value="Genomic_DNA"/>
</dbReference>
<keyword evidence="11" id="KW-0282">Flagellum</keyword>
<evidence type="ECO:0000256" key="7">
    <source>
        <dbReference type="ARBA" id="ARBA00023136"/>
    </source>
</evidence>
<feature type="transmembrane region" description="Helical" evidence="10">
    <location>
        <begin position="64"/>
        <end position="83"/>
    </location>
</feature>
<dbReference type="GO" id="GO:0006605">
    <property type="term" value="P:protein targeting"/>
    <property type="evidence" value="ECO:0007669"/>
    <property type="project" value="UniProtKB-UniRule"/>
</dbReference>
<dbReference type="PRINTS" id="PR00953">
    <property type="entry name" value="TYPE3IMRPROT"/>
</dbReference>
<keyword evidence="5 10" id="KW-0812">Transmembrane</keyword>
<dbReference type="GO" id="GO:0009425">
    <property type="term" value="C:bacterial-type flagellum basal body"/>
    <property type="evidence" value="ECO:0007669"/>
    <property type="project" value="UniProtKB-SubCell"/>
</dbReference>
<dbReference type="AlphaFoldDB" id="A0A4D7CCB8"/>
<dbReference type="Proteomes" id="UP000298714">
    <property type="component" value="Chromosome"/>
</dbReference>